<organism evidence="2 3">
    <name type="scientific">Hibiscus sabdariffa</name>
    <name type="common">roselle</name>
    <dbReference type="NCBI Taxonomy" id="183260"/>
    <lineage>
        <taxon>Eukaryota</taxon>
        <taxon>Viridiplantae</taxon>
        <taxon>Streptophyta</taxon>
        <taxon>Embryophyta</taxon>
        <taxon>Tracheophyta</taxon>
        <taxon>Spermatophyta</taxon>
        <taxon>Magnoliopsida</taxon>
        <taxon>eudicotyledons</taxon>
        <taxon>Gunneridae</taxon>
        <taxon>Pentapetalae</taxon>
        <taxon>rosids</taxon>
        <taxon>malvids</taxon>
        <taxon>Malvales</taxon>
        <taxon>Malvaceae</taxon>
        <taxon>Malvoideae</taxon>
        <taxon>Hibiscus</taxon>
    </lineage>
</organism>
<name>A0ABR2B442_9ROSI</name>
<feature type="domain" description="RRM" evidence="1">
    <location>
        <begin position="40"/>
        <end position="72"/>
    </location>
</feature>
<comment type="caution">
    <text evidence="2">The sequence shown here is derived from an EMBL/GenBank/DDBJ whole genome shotgun (WGS) entry which is preliminary data.</text>
</comment>
<accession>A0ABR2B442</accession>
<dbReference type="InterPro" id="IPR035979">
    <property type="entry name" value="RBD_domain_sf"/>
</dbReference>
<reference evidence="2 3" key="1">
    <citation type="journal article" date="2024" name="G3 (Bethesda)">
        <title>Genome assembly of Hibiscus sabdariffa L. provides insights into metabolisms of medicinal natural products.</title>
        <authorList>
            <person name="Kim T."/>
        </authorList>
    </citation>
    <scope>NUCLEOTIDE SEQUENCE [LARGE SCALE GENOMIC DNA]</scope>
    <source>
        <strain evidence="2">TK-2024</strain>
        <tissue evidence="2">Old leaves</tissue>
    </source>
</reference>
<protein>
    <recommendedName>
        <fullName evidence="1">RRM domain-containing protein</fullName>
    </recommendedName>
</protein>
<evidence type="ECO:0000313" key="2">
    <source>
        <dbReference type="EMBL" id="KAK8501390.1"/>
    </source>
</evidence>
<gene>
    <name evidence="2" type="ORF">V6N12_021085</name>
</gene>
<keyword evidence="3" id="KW-1185">Reference proteome</keyword>
<dbReference type="Pfam" id="PF00076">
    <property type="entry name" value="RRM_1"/>
    <property type="match status" value="1"/>
</dbReference>
<evidence type="ECO:0000259" key="1">
    <source>
        <dbReference type="Pfam" id="PF00076"/>
    </source>
</evidence>
<dbReference type="Proteomes" id="UP001472677">
    <property type="component" value="Unassembled WGS sequence"/>
</dbReference>
<dbReference type="Gene3D" id="3.30.70.330">
    <property type="match status" value="1"/>
</dbReference>
<proteinExistence type="predicted"/>
<dbReference type="EMBL" id="JBBPBM010000192">
    <property type="protein sequence ID" value="KAK8501390.1"/>
    <property type="molecule type" value="Genomic_DNA"/>
</dbReference>
<evidence type="ECO:0000313" key="3">
    <source>
        <dbReference type="Proteomes" id="UP001472677"/>
    </source>
</evidence>
<dbReference type="InterPro" id="IPR012677">
    <property type="entry name" value="Nucleotide-bd_a/b_plait_sf"/>
</dbReference>
<dbReference type="InterPro" id="IPR000504">
    <property type="entry name" value="RRM_dom"/>
</dbReference>
<sequence>MVYLWKLVILRNIKANAKNQPHQIDLVTQLELHALGAVVIEELRVQRDKGFGFVRYRTHAEAALAIQMRNTINFVYEISCSWGSKPTPPGTGSNPLPPPAAPLSGLSATDLLAYERKLAMSKMGVHRL</sequence>
<dbReference type="SUPFAM" id="SSF54928">
    <property type="entry name" value="RNA-binding domain, RBD"/>
    <property type="match status" value="1"/>
</dbReference>